<keyword evidence="3" id="KW-0269">Exonuclease</keyword>
<organism evidence="4 5">
    <name type="scientific">Penicillium frequentans</name>
    <dbReference type="NCBI Taxonomy" id="3151616"/>
    <lineage>
        <taxon>Eukaryota</taxon>
        <taxon>Fungi</taxon>
        <taxon>Dikarya</taxon>
        <taxon>Ascomycota</taxon>
        <taxon>Pezizomycotina</taxon>
        <taxon>Eurotiomycetes</taxon>
        <taxon>Eurotiomycetidae</taxon>
        <taxon>Eurotiales</taxon>
        <taxon>Aspergillaceae</taxon>
        <taxon>Penicillium</taxon>
    </lineage>
</organism>
<dbReference type="GO" id="GO:0000027">
    <property type="term" value="P:ribosomal large subunit assembly"/>
    <property type="evidence" value="ECO:0007669"/>
    <property type="project" value="TreeGrafter"/>
</dbReference>
<keyword evidence="5" id="KW-1185">Reference proteome</keyword>
<dbReference type="EMBL" id="JAQIZZ010000006">
    <property type="protein sequence ID" value="KAJ5538817.1"/>
    <property type="molecule type" value="Genomic_DNA"/>
</dbReference>
<dbReference type="InterPro" id="IPR047021">
    <property type="entry name" value="REXO1/3/4-like"/>
</dbReference>
<keyword evidence="2" id="KW-0378">Hydrolase</keyword>
<evidence type="ECO:0000256" key="1">
    <source>
        <dbReference type="ARBA" id="ARBA00022722"/>
    </source>
</evidence>
<evidence type="ECO:0000313" key="4">
    <source>
        <dbReference type="EMBL" id="KAJ5538817.1"/>
    </source>
</evidence>
<evidence type="ECO:0000256" key="2">
    <source>
        <dbReference type="ARBA" id="ARBA00022801"/>
    </source>
</evidence>
<dbReference type="SUPFAM" id="SSF53098">
    <property type="entry name" value="Ribonuclease H-like"/>
    <property type="match status" value="1"/>
</dbReference>
<proteinExistence type="predicted"/>
<dbReference type="Gene3D" id="3.30.420.10">
    <property type="entry name" value="Ribonuclease H-like superfamily/Ribonuclease H"/>
    <property type="match status" value="1"/>
</dbReference>
<dbReference type="GO" id="GO:0005634">
    <property type="term" value="C:nucleus"/>
    <property type="evidence" value="ECO:0007669"/>
    <property type="project" value="TreeGrafter"/>
</dbReference>
<accession>A0AAD6CU53</accession>
<evidence type="ECO:0000256" key="3">
    <source>
        <dbReference type="ARBA" id="ARBA00022839"/>
    </source>
</evidence>
<dbReference type="AlphaFoldDB" id="A0AAD6CU53"/>
<dbReference type="PANTHER" id="PTHR12801">
    <property type="entry name" value="RNA EXONUCLEASE REXO1 / RECO3 FAMILY MEMBER-RELATED"/>
    <property type="match status" value="1"/>
</dbReference>
<dbReference type="InterPro" id="IPR012337">
    <property type="entry name" value="RNaseH-like_sf"/>
</dbReference>
<dbReference type="Proteomes" id="UP001220324">
    <property type="component" value="Unassembled WGS sequence"/>
</dbReference>
<dbReference type="PANTHER" id="PTHR12801:SF45">
    <property type="entry name" value="RNA EXONUCLEASE 4"/>
    <property type="match status" value="1"/>
</dbReference>
<dbReference type="GO" id="GO:0003676">
    <property type="term" value="F:nucleic acid binding"/>
    <property type="evidence" value="ECO:0007669"/>
    <property type="project" value="InterPro"/>
</dbReference>
<dbReference type="GO" id="GO:0006364">
    <property type="term" value="P:rRNA processing"/>
    <property type="evidence" value="ECO:0007669"/>
    <property type="project" value="TreeGrafter"/>
</dbReference>
<dbReference type="GO" id="GO:0004527">
    <property type="term" value="F:exonuclease activity"/>
    <property type="evidence" value="ECO:0007669"/>
    <property type="project" value="UniProtKB-KW"/>
</dbReference>
<name>A0AAD6CU53_9EURO</name>
<gene>
    <name evidence="4" type="ORF">N7494_008296</name>
</gene>
<protein>
    <submittedName>
        <fullName evidence="4">Uncharacterized protein</fullName>
    </submittedName>
</protein>
<evidence type="ECO:0000313" key="5">
    <source>
        <dbReference type="Proteomes" id="UP001220324"/>
    </source>
</evidence>
<keyword evidence="1" id="KW-0540">Nuclease</keyword>
<comment type="caution">
    <text evidence="4">The sequence shown here is derived from an EMBL/GenBank/DDBJ whole genome shotgun (WGS) entry which is preliminary data.</text>
</comment>
<reference evidence="4 5" key="1">
    <citation type="journal article" date="2023" name="IMA Fungus">
        <title>Comparative genomic study of the Penicillium genus elucidates a diverse pangenome and 15 lateral gene transfer events.</title>
        <authorList>
            <person name="Petersen C."/>
            <person name="Sorensen T."/>
            <person name="Nielsen M.R."/>
            <person name="Sondergaard T.E."/>
            <person name="Sorensen J.L."/>
            <person name="Fitzpatrick D.A."/>
            <person name="Frisvad J.C."/>
            <person name="Nielsen K.L."/>
        </authorList>
    </citation>
    <scope>NUCLEOTIDE SEQUENCE [LARGE SCALE GENOMIC DNA]</scope>
    <source>
        <strain evidence="4 5">IBT 35679</strain>
    </source>
</reference>
<sequence>MPATMPAIMAPIKYNSADHPLFNLQRVPRVLEDIEETRPMMAMMRGLYLKPQDQARLDYRFYPWLRGWINPKKARCCRCFLLKRNFGQGSTSKKAFELLQEASRIYKGLPQEDSAVIRTGKKAKCACHNAEEGECKTHEAPTTNDGSDQVVSYKCQTDHGELTYQVLVSAEHEPSQFGRGASRVPNCLYHPGEPRDDVFTCCDQSVFTRGCALRWDHLREVQMGMHKYDPSHPGNGPEWHFHETPDRFPIPPNTRSGVVVALKTGINRWGEQELIRLSVVDLYSGQVLIDNLVWPNNPMLHLDSSTSCISWEMMHKAHARGLCLEGREGALQRIWDFVTPNTYVVLHEGQKELIHLRWAHRKVIDTHELEGRMPASKENNRTLKRLAFVHLKRNIQQGRFGLDSLEDAMACRDLVFWYGKHLPPHKRQDDHEPLIRLGSNRPGEWERELMEHECRIFLRIRAYHN</sequence>
<dbReference type="InterPro" id="IPR036397">
    <property type="entry name" value="RNaseH_sf"/>
</dbReference>